<feature type="compositionally biased region" description="Polar residues" evidence="2">
    <location>
        <begin position="113"/>
        <end position="131"/>
    </location>
</feature>
<feature type="region of interest" description="Disordered" evidence="2">
    <location>
        <begin position="62"/>
        <end position="98"/>
    </location>
</feature>
<proteinExistence type="predicted"/>
<evidence type="ECO:0000256" key="2">
    <source>
        <dbReference type="SAM" id="MobiDB-lite"/>
    </source>
</evidence>
<gene>
    <name evidence="3" type="ORF">NEMVEDRAFT_v1g232931</name>
</gene>
<dbReference type="OMA" id="MQMERAY"/>
<organism evidence="3 4">
    <name type="scientific">Nematostella vectensis</name>
    <name type="common">Starlet sea anemone</name>
    <dbReference type="NCBI Taxonomy" id="45351"/>
    <lineage>
        <taxon>Eukaryota</taxon>
        <taxon>Metazoa</taxon>
        <taxon>Cnidaria</taxon>
        <taxon>Anthozoa</taxon>
        <taxon>Hexacorallia</taxon>
        <taxon>Actiniaria</taxon>
        <taxon>Edwardsiidae</taxon>
        <taxon>Nematostella</taxon>
    </lineage>
</organism>
<dbReference type="InParanoid" id="A7SA54"/>
<keyword evidence="4" id="KW-1185">Reference proteome</keyword>
<evidence type="ECO:0000313" key="4">
    <source>
        <dbReference type="Proteomes" id="UP000001593"/>
    </source>
</evidence>
<dbReference type="HOGENOM" id="CLU_1333326_0_0_1"/>
<feature type="coiled-coil region" evidence="1">
    <location>
        <begin position="173"/>
        <end position="200"/>
    </location>
</feature>
<dbReference type="AlphaFoldDB" id="A7SA54"/>
<dbReference type="PhylomeDB" id="A7SA54"/>
<protein>
    <submittedName>
        <fullName evidence="3">Uncharacterized protein</fullName>
    </submittedName>
</protein>
<sequence>MAFFKKTIKNKDDEIARLRRQLQEEVNKASIQSRTEKMSLQKTIDRLERELRDTKRVNSITYSPRLNGISSPQENTSGLGTSLSSNNASPRTGDDNSTTKLLRHLQGRVKQLRAQNESMRSDSLNDSQTSIYSDSVDNLDETAKTKKLQEALQVSEQRAQQNSAMLSQKMMEMTKLQKMLTHATKENMKLERAYASLQRKIIDASS</sequence>
<evidence type="ECO:0000256" key="1">
    <source>
        <dbReference type="SAM" id="Coils"/>
    </source>
</evidence>
<dbReference type="EMBL" id="DS469607">
    <property type="protein sequence ID" value="EDO39398.1"/>
    <property type="molecule type" value="Genomic_DNA"/>
</dbReference>
<name>A7SA54_NEMVE</name>
<dbReference type="KEGG" id="nve:5511074"/>
<evidence type="ECO:0000313" key="3">
    <source>
        <dbReference type="EMBL" id="EDO39398.1"/>
    </source>
</evidence>
<feature type="coiled-coil region" evidence="1">
    <location>
        <begin position="1"/>
        <end position="57"/>
    </location>
</feature>
<reference evidence="3 4" key="1">
    <citation type="journal article" date="2007" name="Science">
        <title>Sea anemone genome reveals ancestral eumetazoan gene repertoire and genomic organization.</title>
        <authorList>
            <person name="Putnam N.H."/>
            <person name="Srivastava M."/>
            <person name="Hellsten U."/>
            <person name="Dirks B."/>
            <person name="Chapman J."/>
            <person name="Salamov A."/>
            <person name="Terry A."/>
            <person name="Shapiro H."/>
            <person name="Lindquist E."/>
            <person name="Kapitonov V.V."/>
            <person name="Jurka J."/>
            <person name="Genikhovich G."/>
            <person name="Grigoriev I.V."/>
            <person name="Lucas S.M."/>
            <person name="Steele R.E."/>
            <person name="Finnerty J.R."/>
            <person name="Technau U."/>
            <person name="Martindale M.Q."/>
            <person name="Rokhsar D.S."/>
        </authorList>
    </citation>
    <scope>NUCLEOTIDE SEQUENCE [LARGE SCALE GENOMIC DNA]</scope>
    <source>
        <strain evidence="4">CH2 X CH6</strain>
    </source>
</reference>
<dbReference type="Proteomes" id="UP000001593">
    <property type="component" value="Unassembled WGS sequence"/>
</dbReference>
<feature type="region of interest" description="Disordered" evidence="2">
    <location>
        <begin position="111"/>
        <end position="131"/>
    </location>
</feature>
<keyword evidence="1" id="KW-0175">Coiled coil</keyword>
<accession>A7SA54</accession>